<dbReference type="Proteomes" id="UP000269265">
    <property type="component" value="Unassembled WGS sequence"/>
</dbReference>
<feature type="chain" id="PRO_5018980006" evidence="1">
    <location>
        <begin position="42"/>
        <end position="291"/>
    </location>
</feature>
<dbReference type="InterPro" id="IPR013424">
    <property type="entry name" value="Ice-binding_C"/>
</dbReference>
<feature type="domain" description="Ice-binding protein C-terminal" evidence="2">
    <location>
        <begin position="264"/>
        <end position="288"/>
    </location>
</feature>
<name>A0A426VCR1_9BURK</name>
<reference evidence="3 4" key="1">
    <citation type="submission" date="2018-12" db="EMBL/GenBank/DDBJ databases">
        <title>The whole draft genome of Aquabacterium sp. SJQ9.</title>
        <authorList>
            <person name="Sun L."/>
            <person name="Gao X."/>
            <person name="Chen W."/>
            <person name="Huang K."/>
        </authorList>
    </citation>
    <scope>NUCLEOTIDE SEQUENCE [LARGE SCALE GENOMIC DNA]</scope>
    <source>
        <strain evidence="3 4">SJQ9</strain>
    </source>
</reference>
<evidence type="ECO:0000313" key="4">
    <source>
        <dbReference type="Proteomes" id="UP000269265"/>
    </source>
</evidence>
<evidence type="ECO:0000256" key="1">
    <source>
        <dbReference type="SAM" id="SignalP"/>
    </source>
</evidence>
<dbReference type="Pfam" id="PF07589">
    <property type="entry name" value="PEP-CTERM"/>
    <property type="match status" value="1"/>
</dbReference>
<evidence type="ECO:0000259" key="2">
    <source>
        <dbReference type="Pfam" id="PF07589"/>
    </source>
</evidence>
<protein>
    <submittedName>
        <fullName evidence="3">PEP-CTERM sorting domain-containing protein</fullName>
    </submittedName>
</protein>
<evidence type="ECO:0000313" key="3">
    <source>
        <dbReference type="EMBL" id="RRS04570.1"/>
    </source>
</evidence>
<keyword evidence="4" id="KW-1185">Reference proteome</keyword>
<gene>
    <name evidence="3" type="ORF">EIP75_09065</name>
</gene>
<proteinExistence type="predicted"/>
<accession>A0A426VCR1</accession>
<comment type="caution">
    <text evidence="3">The sequence shown here is derived from an EMBL/GenBank/DDBJ whole genome shotgun (WGS) entry which is preliminary data.</text>
</comment>
<sequence length="291" mass="29017">MPPDRAGKCPKGPLVVEINMNFALKSLVAAAAIASVGLASAATTPVGGSLTLNGNNYTLTGGTGTLSFSSSLITALNVGKVVVTGVEPATVTEVLTPKPPFGSTRTGVSAAAPITSVTTTAAGAVTLVNTAGGATMTANVLEGVSLGGSLSVTNLAVDLTNKKIFASITGDFRGVATNEAAPYGSSVITTKNDFHLWNFATITGPTTLNGAGAYTNAISGLTITQDGFKHFVSALRLVDLGVSTLSNVTDYGTINSTINVAAAAVPEPSTYALMGLGLAGIALAARRRAAK</sequence>
<dbReference type="AlphaFoldDB" id="A0A426VCR1"/>
<dbReference type="NCBIfam" id="TIGR02595">
    <property type="entry name" value="PEP_CTERM"/>
    <property type="match status" value="1"/>
</dbReference>
<keyword evidence="1" id="KW-0732">Signal</keyword>
<feature type="signal peptide" evidence="1">
    <location>
        <begin position="1"/>
        <end position="41"/>
    </location>
</feature>
<dbReference type="EMBL" id="RSED01000006">
    <property type="protein sequence ID" value="RRS04570.1"/>
    <property type="molecule type" value="Genomic_DNA"/>
</dbReference>
<organism evidence="3 4">
    <name type="scientific">Aquabacterium soli</name>
    <dbReference type="NCBI Taxonomy" id="2493092"/>
    <lineage>
        <taxon>Bacteria</taxon>
        <taxon>Pseudomonadati</taxon>
        <taxon>Pseudomonadota</taxon>
        <taxon>Betaproteobacteria</taxon>
        <taxon>Burkholderiales</taxon>
        <taxon>Aquabacterium</taxon>
    </lineage>
</organism>